<dbReference type="Proteomes" id="UP001165341">
    <property type="component" value="Unassembled WGS sequence"/>
</dbReference>
<feature type="compositionally biased region" description="Low complexity" evidence="1">
    <location>
        <begin position="19"/>
        <end position="29"/>
    </location>
</feature>
<reference evidence="2" key="1">
    <citation type="submission" date="2022-03" db="EMBL/GenBank/DDBJ databases">
        <title>Cryobacterium sp. nov. strain ZS14-85, isolated from Antarctic soil.</title>
        <authorList>
            <person name="Li J."/>
            <person name="Niu G."/>
        </authorList>
    </citation>
    <scope>NUCLEOTIDE SEQUENCE</scope>
    <source>
        <strain evidence="2">ZS14-85</strain>
    </source>
</reference>
<gene>
    <name evidence="2" type="ORF">MQH31_03285</name>
</gene>
<dbReference type="AlphaFoldDB" id="A0AA41QSG3"/>
<protein>
    <submittedName>
        <fullName evidence="2">Uncharacterized protein</fullName>
    </submittedName>
</protein>
<organism evidence="2 3">
    <name type="scientific">Cryobacterium zhongshanensis</name>
    <dbReference type="NCBI Taxonomy" id="2928153"/>
    <lineage>
        <taxon>Bacteria</taxon>
        <taxon>Bacillati</taxon>
        <taxon>Actinomycetota</taxon>
        <taxon>Actinomycetes</taxon>
        <taxon>Micrococcales</taxon>
        <taxon>Microbacteriaceae</taxon>
        <taxon>Cryobacterium</taxon>
    </lineage>
</organism>
<comment type="caution">
    <text evidence="2">The sequence shown here is derived from an EMBL/GenBank/DDBJ whole genome shotgun (WGS) entry which is preliminary data.</text>
</comment>
<evidence type="ECO:0000313" key="3">
    <source>
        <dbReference type="Proteomes" id="UP001165341"/>
    </source>
</evidence>
<proteinExistence type="predicted"/>
<keyword evidence="3" id="KW-1185">Reference proteome</keyword>
<dbReference type="RefSeq" id="WP_243010895.1">
    <property type="nucleotide sequence ID" value="NZ_JALGAR010000001.1"/>
</dbReference>
<dbReference type="EMBL" id="JALGAR010000001">
    <property type="protein sequence ID" value="MCI4656837.1"/>
    <property type="molecule type" value="Genomic_DNA"/>
</dbReference>
<evidence type="ECO:0000256" key="1">
    <source>
        <dbReference type="SAM" id="MobiDB-lite"/>
    </source>
</evidence>
<accession>A0AA41QSG3</accession>
<feature type="compositionally biased region" description="Polar residues" evidence="1">
    <location>
        <begin position="61"/>
        <end position="78"/>
    </location>
</feature>
<evidence type="ECO:0000313" key="2">
    <source>
        <dbReference type="EMBL" id="MCI4656837.1"/>
    </source>
</evidence>
<name>A0AA41QSG3_9MICO</name>
<feature type="region of interest" description="Disordered" evidence="1">
    <location>
        <begin position="1"/>
        <end position="78"/>
    </location>
</feature>
<sequence length="78" mass="8258">MFAAHHGRHAADKDHPARGGKPPGARAAGVEGFSGLEGDFEEERRRAANAAAEPTEPYEQDTVTRPTLPGTTEGLTHP</sequence>